<dbReference type="PROSITE" id="PS51257">
    <property type="entry name" value="PROKAR_LIPOPROTEIN"/>
    <property type="match status" value="1"/>
</dbReference>
<accession>A0AAE3ESZ8</accession>
<feature type="binding site" evidence="3">
    <location>
        <position position="112"/>
    </location>
    <ligand>
        <name>Mg(2+)</name>
        <dbReference type="ChEBI" id="CHEBI:18420"/>
        <label>1</label>
    </ligand>
</feature>
<dbReference type="Gene3D" id="1.10.4080.10">
    <property type="entry name" value="ADP-ribosylation/Crystallin J1"/>
    <property type="match status" value="1"/>
</dbReference>
<evidence type="ECO:0000313" key="4">
    <source>
        <dbReference type="EMBL" id="MCG2459903.1"/>
    </source>
</evidence>
<dbReference type="EMBL" id="JAIRBC010000004">
    <property type="protein sequence ID" value="MCG2459903.1"/>
    <property type="molecule type" value="Genomic_DNA"/>
</dbReference>
<dbReference type="PANTHER" id="PTHR16222:SF24">
    <property type="entry name" value="ADP-RIBOSYLHYDROLASE ARH3"/>
    <property type="match status" value="1"/>
</dbReference>
<feature type="binding site" evidence="3">
    <location>
        <position position="375"/>
    </location>
    <ligand>
        <name>Mg(2+)</name>
        <dbReference type="ChEBI" id="CHEBI:18420"/>
        <label>1</label>
    </ligand>
</feature>
<comment type="similarity">
    <text evidence="1">Belongs to the ADP-ribosylglycohydrolase family.</text>
</comment>
<evidence type="ECO:0000256" key="2">
    <source>
        <dbReference type="ARBA" id="ARBA00022801"/>
    </source>
</evidence>
<proteinExistence type="inferred from homology"/>
<dbReference type="InterPro" id="IPR005502">
    <property type="entry name" value="Ribosyl_crysJ1"/>
</dbReference>
<dbReference type="AlphaFoldDB" id="A0AAE3ESZ8"/>
<dbReference type="InterPro" id="IPR036705">
    <property type="entry name" value="Ribosyl_crysJ1_sf"/>
</dbReference>
<dbReference type="SUPFAM" id="SSF101478">
    <property type="entry name" value="ADP-ribosylglycohydrolase"/>
    <property type="match status" value="1"/>
</dbReference>
<protein>
    <submittedName>
        <fullName evidence="4">ADP-ribosylglycohydrolase family protein</fullName>
    </submittedName>
</protein>
<feature type="binding site" evidence="3">
    <location>
        <position position="377"/>
    </location>
    <ligand>
        <name>Mg(2+)</name>
        <dbReference type="ChEBI" id="CHEBI:18420"/>
        <label>1</label>
    </ligand>
</feature>
<evidence type="ECO:0000256" key="1">
    <source>
        <dbReference type="ARBA" id="ARBA00010702"/>
    </source>
</evidence>
<reference evidence="4" key="1">
    <citation type="submission" date="2023-02" db="EMBL/GenBank/DDBJ databases">
        <title>Genome of Flavobacteriaceae gen. nov. sp. strain F89.</title>
        <authorList>
            <person name="Wang Y."/>
        </authorList>
    </citation>
    <scope>NUCLEOTIDE SEQUENCE</scope>
    <source>
        <strain evidence="4">F89</strain>
    </source>
</reference>
<keyword evidence="3" id="KW-0460">Magnesium</keyword>
<sequence>MLKISPLIGTVFLVLVFSCKRERTQIDIPIPTQTNYGPDSLKLSKEAYHDKVLGALVGSAIGDAMGASTEMWDRKDIRTKYGYITGLTAAVRERSPEGTWDHNLSPGASTDDTRWKFLMTQYIAQERSRLNAENFARFITGYYQSLIPALSDSKTLKNPDLLDQQMEKVDWIKEWARVALAYQQGPEAYQLAQNRFYGGEMSCAGMLYTPMLGLITANVDSAYRIAYKHSLFDIGYAKDISALVAAMTNMALHTRNMDSILNVHVFVDPFGYQDSRLVGRIPHNVAAAAEKEVTLSKTMRDIILTDTLDLEMPKGYPGDPIEWDRQAHLYEYLKKNQKAIPFHAGEIWETVIAALKFGEGDFNKTLQFVINYGRDNDTAGAVAGFILGARNGFSGLPKDLRDQSLEVNRELMGIDLEDMAKEIVGDSKQ</sequence>
<dbReference type="Proteomes" id="UP001200642">
    <property type="component" value="Unassembled WGS sequence"/>
</dbReference>
<organism evidence="4 5">
    <name type="scientific">Cerina litoralis</name>
    <dbReference type="NCBI Taxonomy" id="2874477"/>
    <lineage>
        <taxon>Bacteria</taxon>
        <taxon>Pseudomonadati</taxon>
        <taxon>Bacteroidota</taxon>
        <taxon>Flavobacteriia</taxon>
        <taxon>Flavobacteriales</taxon>
        <taxon>Flavobacteriaceae</taxon>
        <taxon>Cerina</taxon>
    </lineage>
</organism>
<dbReference type="PANTHER" id="PTHR16222">
    <property type="entry name" value="ADP-RIBOSYLGLYCOHYDROLASE"/>
    <property type="match status" value="1"/>
</dbReference>
<keyword evidence="3" id="KW-0479">Metal-binding</keyword>
<feature type="binding site" evidence="3">
    <location>
        <position position="111"/>
    </location>
    <ligand>
        <name>Mg(2+)</name>
        <dbReference type="ChEBI" id="CHEBI:18420"/>
        <label>1</label>
    </ligand>
</feature>
<evidence type="ECO:0000313" key="5">
    <source>
        <dbReference type="Proteomes" id="UP001200642"/>
    </source>
</evidence>
<dbReference type="Pfam" id="PF03747">
    <property type="entry name" value="ADP_ribosyl_GH"/>
    <property type="match status" value="1"/>
</dbReference>
<dbReference type="GO" id="GO:0016787">
    <property type="term" value="F:hydrolase activity"/>
    <property type="evidence" value="ECO:0007669"/>
    <property type="project" value="UniProtKB-KW"/>
</dbReference>
<feature type="binding site" evidence="3">
    <location>
        <position position="110"/>
    </location>
    <ligand>
        <name>Mg(2+)</name>
        <dbReference type="ChEBI" id="CHEBI:18420"/>
        <label>1</label>
    </ligand>
</feature>
<name>A0AAE3ESZ8_9FLAO</name>
<evidence type="ECO:0000256" key="3">
    <source>
        <dbReference type="PIRSR" id="PIRSR605502-1"/>
    </source>
</evidence>
<dbReference type="InterPro" id="IPR050792">
    <property type="entry name" value="ADP-ribosylglycohydrolase"/>
</dbReference>
<dbReference type="GO" id="GO:0046872">
    <property type="term" value="F:metal ion binding"/>
    <property type="evidence" value="ECO:0007669"/>
    <property type="project" value="UniProtKB-KW"/>
</dbReference>
<comment type="cofactor">
    <cofactor evidence="3">
        <name>Mg(2+)</name>
        <dbReference type="ChEBI" id="CHEBI:18420"/>
    </cofactor>
    <text evidence="3">Binds 2 magnesium ions per subunit.</text>
</comment>
<gene>
    <name evidence="4" type="ORF">K8352_04025</name>
</gene>
<keyword evidence="2" id="KW-0378">Hydrolase</keyword>
<feature type="binding site" evidence="3">
    <location>
        <position position="378"/>
    </location>
    <ligand>
        <name>Mg(2+)</name>
        <dbReference type="ChEBI" id="CHEBI:18420"/>
        <label>1</label>
    </ligand>
</feature>
<comment type="caution">
    <text evidence="4">The sequence shown here is derived from an EMBL/GenBank/DDBJ whole genome shotgun (WGS) entry which is preliminary data.</text>
</comment>
<dbReference type="RefSeq" id="WP_317901044.1">
    <property type="nucleotide sequence ID" value="NZ_JAIRBC010000004.1"/>
</dbReference>
<keyword evidence="5" id="KW-1185">Reference proteome</keyword>